<dbReference type="GO" id="GO:0005525">
    <property type="term" value="F:GTP binding"/>
    <property type="evidence" value="ECO:0007669"/>
    <property type="project" value="UniProtKB-KW"/>
</dbReference>
<dbReference type="SMART" id="SM00174">
    <property type="entry name" value="RHO"/>
    <property type="match status" value="1"/>
</dbReference>
<dbReference type="EMBL" id="KT006986">
    <property type="protein sequence ID" value="AKQ01953.1"/>
    <property type="molecule type" value="Genomic_DNA"/>
</dbReference>
<name>A0A0H4T2T7_9EURY</name>
<keyword evidence="1" id="KW-0547">Nucleotide-binding</keyword>
<dbReference type="SMART" id="SM00173">
    <property type="entry name" value="RAS"/>
    <property type="match status" value="1"/>
</dbReference>
<dbReference type="SUPFAM" id="SSF52540">
    <property type="entry name" value="P-loop containing nucleoside triphosphate hydrolases"/>
    <property type="match status" value="1"/>
</dbReference>
<dbReference type="InterPro" id="IPR005225">
    <property type="entry name" value="Small_GTP-bd"/>
</dbReference>
<dbReference type="InterPro" id="IPR001806">
    <property type="entry name" value="Small_GTPase"/>
</dbReference>
<evidence type="ECO:0000256" key="2">
    <source>
        <dbReference type="ARBA" id="ARBA00023134"/>
    </source>
</evidence>
<dbReference type="PROSITE" id="PS51421">
    <property type="entry name" value="RAS"/>
    <property type="match status" value="1"/>
</dbReference>
<sequence length="177" mass="19702">MDHQKMKVKICLVGEGAVGKTCLIRRFIQDQFDDRYISTLGAKVSKKEIKVDGPNGGMDIDMTIWDIMGEKGFRELLKEAYFHGAQGVLAVCDVTRKETLEDLDDWVAAVVKVTGNIPMEYLANKYDLRDQMAVSESDIRAAAESHRAPFLFTSAKTGENVEKAFANLARIIAQRAA</sequence>
<dbReference type="InterPro" id="IPR027417">
    <property type="entry name" value="P-loop_NTPase"/>
</dbReference>
<keyword evidence="2" id="KW-0342">GTP-binding</keyword>
<evidence type="ECO:0000313" key="3">
    <source>
        <dbReference type="EMBL" id="AKQ01953.1"/>
    </source>
</evidence>
<dbReference type="NCBIfam" id="TIGR00231">
    <property type="entry name" value="small_GTP"/>
    <property type="match status" value="1"/>
</dbReference>
<dbReference type="InterPro" id="IPR050227">
    <property type="entry name" value="Rab"/>
</dbReference>
<dbReference type="GO" id="GO:0003924">
    <property type="term" value="F:GTPase activity"/>
    <property type="evidence" value="ECO:0007669"/>
    <property type="project" value="InterPro"/>
</dbReference>
<evidence type="ECO:0000256" key="1">
    <source>
        <dbReference type="ARBA" id="ARBA00022741"/>
    </source>
</evidence>
<dbReference type="SMART" id="SM00175">
    <property type="entry name" value="RAB"/>
    <property type="match status" value="1"/>
</dbReference>
<dbReference type="FunFam" id="3.40.50.300:FF:001447">
    <property type="entry name" value="Ras-related protein Rab-1B"/>
    <property type="match status" value="1"/>
</dbReference>
<dbReference type="CDD" id="cd00154">
    <property type="entry name" value="Rab"/>
    <property type="match status" value="1"/>
</dbReference>
<proteinExistence type="predicted"/>
<dbReference type="PROSITE" id="PS51419">
    <property type="entry name" value="RAB"/>
    <property type="match status" value="1"/>
</dbReference>
<dbReference type="AlphaFoldDB" id="A0A0H4T2T7"/>
<dbReference type="PANTHER" id="PTHR47977">
    <property type="entry name" value="RAS-RELATED PROTEIN RAB"/>
    <property type="match status" value="1"/>
</dbReference>
<dbReference type="Pfam" id="PF00071">
    <property type="entry name" value="Ras"/>
    <property type="match status" value="1"/>
</dbReference>
<reference evidence="3" key="1">
    <citation type="journal article" date="2015" name="ISME J.">
        <title>Aquifer environment selects for microbial species cohorts in sediment and groundwater.</title>
        <authorList>
            <person name="Hug L.A."/>
            <person name="Thomas B.C."/>
            <person name="Brown C.T."/>
            <person name="Frischkorn K.R."/>
            <person name="Williams K.H."/>
            <person name="Tringe S.G."/>
            <person name="Banfield J.F."/>
        </authorList>
    </citation>
    <scope>NUCLEOTIDE SEQUENCE</scope>
</reference>
<accession>A0A0H4T2T7</accession>
<dbReference type="Gene3D" id="3.40.50.300">
    <property type="entry name" value="P-loop containing nucleotide triphosphate hydrolases"/>
    <property type="match status" value="1"/>
</dbReference>
<dbReference type="PRINTS" id="PR00449">
    <property type="entry name" value="RASTRNSFRMNG"/>
</dbReference>
<organism evidence="3">
    <name type="scientific">uncultured euryarchaeote Rifle_16ft_4_minimus_309</name>
    <dbReference type="NCBI Taxonomy" id="1665192"/>
    <lineage>
        <taxon>Archaea</taxon>
        <taxon>Methanobacteriati</taxon>
        <taxon>Methanobacteriota</taxon>
        <taxon>environmental samples</taxon>
    </lineage>
</organism>
<protein>
    <submittedName>
        <fullName evidence="3">Small GTP-binding protein</fullName>
    </submittedName>
</protein>